<feature type="compositionally biased region" description="Acidic residues" evidence="1">
    <location>
        <begin position="66"/>
        <end position="78"/>
    </location>
</feature>
<organism evidence="2 3">
    <name type="scientific">Taxus chinensis</name>
    <name type="common">Chinese yew</name>
    <name type="synonym">Taxus wallichiana var. chinensis</name>
    <dbReference type="NCBI Taxonomy" id="29808"/>
    <lineage>
        <taxon>Eukaryota</taxon>
        <taxon>Viridiplantae</taxon>
        <taxon>Streptophyta</taxon>
        <taxon>Embryophyta</taxon>
        <taxon>Tracheophyta</taxon>
        <taxon>Spermatophyta</taxon>
        <taxon>Pinopsida</taxon>
        <taxon>Pinidae</taxon>
        <taxon>Conifers II</taxon>
        <taxon>Cupressales</taxon>
        <taxon>Taxaceae</taxon>
        <taxon>Taxus</taxon>
    </lineage>
</organism>
<sequence>MYARKKNPIVKENTPEPKNPSDKESSEEEETNSPTLESLVRNKWRVEEETTSEEVGNLDKCIGEKDDSEEEVSGEEDPGKDQAPLFFNVHDLEEEGKEEEHGFLFVWCKDSQ</sequence>
<feature type="non-terminal residue" evidence="2">
    <location>
        <position position="112"/>
    </location>
</feature>
<comment type="caution">
    <text evidence="2">The sequence shown here is derived from an EMBL/GenBank/DDBJ whole genome shotgun (WGS) entry which is preliminary data.</text>
</comment>
<evidence type="ECO:0000313" key="2">
    <source>
        <dbReference type="EMBL" id="KAH9301228.1"/>
    </source>
</evidence>
<evidence type="ECO:0000256" key="1">
    <source>
        <dbReference type="SAM" id="MobiDB-lite"/>
    </source>
</evidence>
<protein>
    <submittedName>
        <fullName evidence="2">Uncharacterized protein</fullName>
    </submittedName>
</protein>
<dbReference type="Proteomes" id="UP000824469">
    <property type="component" value="Unassembled WGS sequence"/>
</dbReference>
<name>A0AA38CLR7_TAXCH</name>
<proteinExistence type="predicted"/>
<accession>A0AA38CLR7</accession>
<gene>
    <name evidence="2" type="ORF">KI387_012811</name>
</gene>
<evidence type="ECO:0000313" key="3">
    <source>
        <dbReference type="Proteomes" id="UP000824469"/>
    </source>
</evidence>
<dbReference type="AlphaFoldDB" id="A0AA38CLR7"/>
<dbReference type="EMBL" id="JAHRHJ020000009">
    <property type="protein sequence ID" value="KAH9301228.1"/>
    <property type="molecule type" value="Genomic_DNA"/>
</dbReference>
<keyword evidence="3" id="KW-1185">Reference proteome</keyword>
<feature type="region of interest" description="Disordered" evidence="1">
    <location>
        <begin position="1"/>
        <end position="83"/>
    </location>
</feature>
<reference evidence="2 3" key="1">
    <citation type="journal article" date="2021" name="Nat. Plants">
        <title>The Taxus genome provides insights into paclitaxel biosynthesis.</title>
        <authorList>
            <person name="Xiong X."/>
            <person name="Gou J."/>
            <person name="Liao Q."/>
            <person name="Li Y."/>
            <person name="Zhou Q."/>
            <person name="Bi G."/>
            <person name="Li C."/>
            <person name="Du R."/>
            <person name="Wang X."/>
            <person name="Sun T."/>
            <person name="Guo L."/>
            <person name="Liang H."/>
            <person name="Lu P."/>
            <person name="Wu Y."/>
            <person name="Zhang Z."/>
            <person name="Ro D.K."/>
            <person name="Shang Y."/>
            <person name="Huang S."/>
            <person name="Yan J."/>
        </authorList>
    </citation>
    <scope>NUCLEOTIDE SEQUENCE [LARGE SCALE GENOMIC DNA]</scope>
    <source>
        <strain evidence="2">Ta-2019</strain>
    </source>
</reference>
<feature type="compositionally biased region" description="Basic and acidic residues" evidence="1">
    <location>
        <begin position="13"/>
        <end position="24"/>
    </location>
</feature>